<feature type="domain" description="Reverse transcriptase Ty1/copia-type" evidence="2">
    <location>
        <begin position="274"/>
        <end position="337"/>
    </location>
</feature>
<name>A0ABD3HTV1_9MARC</name>
<keyword evidence="4" id="KW-1185">Reference proteome</keyword>
<dbReference type="InterPro" id="IPR013103">
    <property type="entry name" value="RVT_2"/>
</dbReference>
<feature type="compositionally biased region" description="Basic residues" evidence="1">
    <location>
        <begin position="132"/>
        <end position="147"/>
    </location>
</feature>
<feature type="region of interest" description="Disordered" evidence="1">
    <location>
        <begin position="119"/>
        <end position="159"/>
    </location>
</feature>
<evidence type="ECO:0000313" key="4">
    <source>
        <dbReference type="Proteomes" id="UP001633002"/>
    </source>
</evidence>
<dbReference type="Proteomes" id="UP001633002">
    <property type="component" value="Unassembled WGS sequence"/>
</dbReference>
<reference evidence="3 4" key="1">
    <citation type="submission" date="2024-09" db="EMBL/GenBank/DDBJ databases">
        <title>Chromosome-scale assembly of Riccia sorocarpa.</title>
        <authorList>
            <person name="Paukszto L."/>
        </authorList>
    </citation>
    <scope>NUCLEOTIDE SEQUENCE [LARGE SCALE GENOMIC DNA]</scope>
    <source>
        <strain evidence="3">LP-2024</strain>
        <tissue evidence="3">Aerial parts of the thallus</tissue>
    </source>
</reference>
<accession>A0ABD3HTV1</accession>
<organism evidence="3 4">
    <name type="scientific">Riccia sorocarpa</name>
    <dbReference type="NCBI Taxonomy" id="122646"/>
    <lineage>
        <taxon>Eukaryota</taxon>
        <taxon>Viridiplantae</taxon>
        <taxon>Streptophyta</taxon>
        <taxon>Embryophyta</taxon>
        <taxon>Marchantiophyta</taxon>
        <taxon>Marchantiopsida</taxon>
        <taxon>Marchantiidae</taxon>
        <taxon>Marchantiales</taxon>
        <taxon>Ricciaceae</taxon>
        <taxon>Riccia</taxon>
    </lineage>
</organism>
<sequence length="500" mass="55773">MGPQRRIGIYVGFVSPSIIKFIELASGGLFNARFADCVFDEAVFPALEGEVQGMPEKQLYFSPEWPASKPMHLDPPSQQRHDEVYRILNLHRLIMVKPDAVLHLPKSILVPTTSTPVEIPTDWKPANQSEARKRRGRPPGSKNKKVKAPTLPTNPSLETNLPAVLHPIAQVETSCNVEPSKEVLVFHTAVGVQVLTWERQTTHVDDVFCFNVAAILEDEDDEVPKSYEDAKRSKNWKKWQEAVTSELHSLTKRKVFGAPQEAVQNKTIVGNLQHHLHMHLMDVVTAYLYDNIAEDIYMRTPEGLPVPKHLKNPVVKILKSIYGLKQSGRNWVSALSSGMVIAHDSSGMVKPSSVATSSGIVTTVSRMGSLAKASLLGMMTPISSMGVLVGYADAGFMSDSSLPFDESPMVIFEDNSAIYYQVKSGYIKGERTKHIAPKFFFTSELDGSKIRVERVASSDNVVDIFTKILPPTSHWKFVEKLGLRRFSDFHQGELKDVPYR</sequence>
<evidence type="ECO:0000313" key="3">
    <source>
        <dbReference type="EMBL" id="KAL3693521.1"/>
    </source>
</evidence>
<evidence type="ECO:0000259" key="2">
    <source>
        <dbReference type="Pfam" id="PF07727"/>
    </source>
</evidence>
<dbReference type="AlphaFoldDB" id="A0ABD3HTV1"/>
<gene>
    <name evidence="3" type="ORF">R1sor_007172</name>
</gene>
<proteinExistence type="predicted"/>
<dbReference type="Pfam" id="PF07727">
    <property type="entry name" value="RVT_2"/>
    <property type="match status" value="1"/>
</dbReference>
<comment type="caution">
    <text evidence="3">The sequence shown here is derived from an EMBL/GenBank/DDBJ whole genome shotgun (WGS) entry which is preliminary data.</text>
</comment>
<protein>
    <recommendedName>
        <fullName evidence="2">Reverse transcriptase Ty1/copia-type domain-containing protein</fullName>
    </recommendedName>
</protein>
<dbReference type="EMBL" id="JBJQOH010000003">
    <property type="protein sequence ID" value="KAL3693521.1"/>
    <property type="molecule type" value="Genomic_DNA"/>
</dbReference>
<evidence type="ECO:0000256" key="1">
    <source>
        <dbReference type="SAM" id="MobiDB-lite"/>
    </source>
</evidence>